<dbReference type="InterPro" id="IPR027417">
    <property type="entry name" value="P-loop_NTPase"/>
</dbReference>
<dbReference type="PANTHER" id="PTHR43384:SF6">
    <property type="entry name" value="SEPTUM SITE-DETERMINING PROTEIN MIND HOMOLOG, CHLOROPLASTIC"/>
    <property type="match status" value="1"/>
</dbReference>
<evidence type="ECO:0000313" key="4">
    <source>
        <dbReference type="Proteomes" id="UP000886887"/>
    </source>
</evidence>
<dbReference type="GO" id="GO:0005829">
    <property type="term" value="C:cytosol"/>
    <property type="evidence" value="ECO:0007669"/>
    <property type="project" value="TreeGrafter"/>
</dbReference>
<reference evidence="3" key="1">
    <citation type="submission" date="2020-10" db="EMBL/GenBank/DDBJ databases">
        <authorList>
            <person name="Gilroy R."/>
        </authorList>
    </citation>
    <scope>NUCLEOTIDE SEQUENCE</scope>
    <source>
        <strain evidence="3">ChiSxjej2B14-6234</strain>
    </source>
</reference>
<dbReference type="Gene3D" id="3.40.50.300">
    <property type="entry name" value="P-loop containing nucleotide triphosphate hydrolases"/>
    <property type="match status" value="1"/>
</dbReference>
<keyword evidence="1" id="KW-0547">Nucleotide-binding</keyword>
<dbReference type="GO" id="GO:0051782">
    <property type="term" value="P:negative regulation of cell division"/>
    <property type="evidence" value="ECO:0007669"/>
    <property type="project" value="TreeGrafter"/>
</dbReference>
<organism evidence="3 4">
    <name type="scientific">Candidatus Onthenecus intestinigallinarum</name>
    <dbReference type="NCBI Taxonomy" id="2840875"/>
    <lineage>
        <taxon>Bacteria</taxon>
        <taxon>Bacillati</taxon>
        <taxon>Bacillota</taxon>
        <taxon>Clostridia</taxon>
        <taxon>Eubacteriales</taxon>
        <taxon>Candidatus Onthenecus</taxon>
    </lineage>
</organism>
<dbReference type="SUPFAM" id="SSF52540">
    <property type="entry name" value="P-loop containing nucleoside triphosphate hydrolases"/>
    <property type="match status" value="1"/>
</dbReference>
<comment type="caution">
    <text evidence="3">The sequence shown here is derived from an EMBL/GenBank/DDBJ whole genome shotgun (WGS) entry which is preliminary data.</text>
</comment>
<dbReference type="GO" id="GO:0016887">
    <property type="term" value="F:ATP hydrolysis activity"/>
    <property type="evidence" value="ECO:0007669"/>
    <property type="project" value="TreeGrafter"/>
</dbReference>
<dbReference type="PANTHER" id="PTHR43384">
    <property type="entry name" value="SEPTUM SITE-DETERMINING PROTEIN MIND HOMOLOG, CHLOROPLASTIC-RELATED"/>
    <property type="match status" value="1"/>
</dbReference>
<dbReference type="Pfam" id="PF10609">
    <property type="entry name" value="ParA"/>
    <property type="match status" value="1"/>
</dbReference>
<reference evidence="3" key="2">
    <citation type="journal article" date="2021" name="PeerJ">
        <title>Extensive microbial diversity within the chicken gut microbiome revealed by metagenomics and culture.</title>
        <authorList>
            <person name="Gilroy R."/>
            <person name="Ravi A."/>
            <person name="Getino M."/>
            <person name="Pursley I."/>
            <person name="Horton D.L."/>
            <person name="Alikhan N.F."/>
            <person name="Baker D."/>
            <person name="Gharbi K."/>
            <person name="Hall N."/>
            <person name="Watson M."/>
            <person name="Adriaenssens E.M."/>
            <person name="Foster-Nyarko E."/>
            <person name="Jarju S."/>
            <person name="Secka A."/>
            <person name="Antonio M."/>
            <person name="Oren A."/>
            <person name="Chaudhuri R.R."/>
            <person name="La Ragione R."/>
            <person name="Hildebrand F."/>
            <person name="Pallen M.J."/>
        </authorList>
    </citation>
    <scope>NUCLEOTIDE SEQUENCE</scope>
    <source>
        <strain evidence="3">ChiSxjej2B14-6234</strain>
    </source>
</reference>
<dbReference type="GO" id="GO:0005524">
    <property type="term" value="F:ATP binding"/>
    <property type="evidence" value="ECO:0007669"/>
    <property type="project" value="UniProtKB-KW"/>
</dbReference>
<gene>
    <name evidence="3" type="ORF">IAB73_10450</name>
</gene>
<accession>A0A9D0ZBF8</accession>
<proteinExistence type="predicted"/>
<name>A0A9D0ZBF8_9FIRM</name>
<dbReference type="AlphaFoldDB" id="A0A9D0ZBF8"/>
<dbReference type="InterPro" id="IPR050625">
    <property type="entry name" value="ParA/MinD_ATPase"/>
</dbReference>
<evidence type="ECO:0000256" key="2">
    <source>
        <dbReference type="ARBA" id="ARBA00022840"/>
    </source>
</evidence>
<keyword evidence="2" id="KW-0067">ATP-binding</keyword>
<dbReference type="EMBL" id="DVFJ01000036">
    <property type="protein sequence ID" value="HIQ72612.1"/>
    <property type="molecule type" value="Genomic_DNA"/>
</dbReference>
<dbReference type="GO" id="GO:0009898">
    <property type="term" value="C:cytoplasmic side of plasma membrane"/>
    <property type="evidence" value="ECO:0007669"/>
    <property type="project" value="TreeGrafter"/>
</dbReference>
<protein>
    <submittedName>
        <fullName evidence="3">P-loop NTPase</fullName>
    </submittedName>
</protein>
<evidence type="ECO:0000256" key="1">
    <source>
        <dbReference type="ARBA" id="ARBA00022741"/>
    </source>
</evidence>
<evidence type="ECO:0000313" key="3">
    <source>
        <dbReference type="EMBL" id="HIQ72612.1"/>
    </source>
</evidence>
<dbReference type="InterPro" id="IPR033756">
    <property type="entry name" value="YlxH/NBP35"/>
</dbReference>
<dbReference type="Proteomes" id="UP000886887">
    <property type="component" value="Unassembled WGS sequence"/>
</dbReference>
<sequence length="254" mass="26844">MACVWAFLSGKGGTGKSTVALCAAAGLAREGQRVALVDADAGVRNLDLMLGVENRIVFDMLDVIEGEATLEQALCPIRETPGLWLLCASQVRDPAEMSGGALCALLGLLRERFDHVLVDCPTGIGAIAQAVMACADEAVIVTTPDDIALRDADRTAGLISQRGGARARAVVNRVRAEYVRRGLQYAPDAVAATLDAKLLCAVPEDEEIRRAALQRRLPAEGEGARALAAIAPAMLGRPAQEVQRRGLFSRFSPS</sequence>